<name>A0A0E9S2G5_ANGAN</name>
<reference evidence="1" key="1">
    <citation type="submission" date="2014-11" db="EMBL/GenBank/DDBJ databases">
        <authorList>
            <person name="Amaro Gonzalez C."/>
        </authorList>
    </citation>
    <scope>NUCLEOTIDE SEQUENCE</scope>
</reference>
<organism evidence="1">
    <name type="scientific">Anguilla anguilla</name>
    <name type="common">European freshwater eel</name>
    <name type="synonym">Muraena anguilla</name>
    <dbReference type="NCBI Taxonomy" id="7936"/>
    <lineage>
        <taxon>Eukaryota</taxon>
        <taxon>Metazoa</taxon>
        <taxon>Chordata</taxon>
        <taxon>Craniata</taxon>
        <taxon>Vertebrata</taxon>
        <taxon>Euteleostomi</taxon>
        <taxon>Actinopterygii</taxon>
        <taxon>Neopterygii</taxon>
        <taxon>Teleostei</taxon>
        <taxon>Anguilliformes</taxon>
        <taxon>Anguillidae</taxon>
        <taxon>Anguilla</taxon>
    </lineage>
</organism>
<reference evidence="1" key="2">
    <citation type="journal article" date="2015" name="Fish Shellfish Immunol.">
        <title>Early steps in the European eel (Anguilla anguilla)-Vibrio vulnificus interaction in the gills: Role of the RtxA13 toxin.</title>
        <authorList>
            <person name="Callol A."/>
            <person name="Pajuelo D."/>
            <person name="Ebbesson L."/>
            <person name="Teles M."/>
            <person name="MacKenzie S."/>
            <person name="Amaro C."/>
        </authorList>
    </citation>
    <scope>NUCLEOTIDE SEQUENCE</scope>
</reference>
<sequence length="21" mass="2426">MTNVIVCDEIPKLRKTLKPVQ</sequence>
<protein>
    <submittedName>
        <fullName evidence="1">Uncharacterized protein</fullName>
    </submittedName>
</protein>
<evidence type="ECO:0000313" key="1">
    <source>
        <dbReference type="EMBL" id="JAH35476.1"/>
    </source>
</evidence>
<accession>A0A0E9S2G5</accession>
<proteinExistence type="predicted"/>
<dbReference type="EMBL" id="GBXM01073101">
    <property type="protein sequence ID" value="JAH35476.1"/>
    <property type="molecule type" value="Transcribed_RNA"/>
</dbReference>
<dbReference type="AlphaFoldDB" id="A0A0E9S2G5"/>